<evidence type="ECO:0000259" key="6">
    <source>
        <dbReference type="PROSITE" id="PS50157"/>
    </source>
</evidence>
<feature type="domain" description="C2H2-type" evidence="6">
    <location>
        <begin position="38"/>
        <end position="65"/>
    </location>
</feature>
<evidence type="ECO:0000313" key="7">
    <source>
        <dbReference type="EMBL" id="CAG5097811.1"/>
    </source>
</evidence>
<evidence type="ECO:0000256" key="3">
    <source>
        <dbReference type="ARBA" id="ARBA00022771"/>
    </source>
</evidence>
<accession>A0A8J2HJ78</accession>
<dbReference type="Proteomes" id="UP000786811">
    <property type="component" value="Unassembled WGS sequence"/>
</dbReference>
<evidence type="ECO:0000256" key="1">
    <source>
        <dbReference type="ARBA" id="ARBA00022723"/>
    </source>
</evidence>
<gene>
    <name evidence="7" type="ORF">HICCMSTLAB_LOCUS8889</name>
</gene>
<reference evidence="7" key="1">
    <citation type="submission" date="2021-04" db="EMBL/GenBank/DDBJ databases">
        <authorList>
            <person name="Chebbi M.A.C M."/>
        </authorList>
    </citation>
    <scope>NUCLEOTIDE SEQUENCE</scope>
</reference>
<dbReference type="AlphaFoldDB" id="A0A8J2HJ78"/>
<comment type="caution">
    <text evidence="7">The sequence shown here is derived from an EMBL/GenBank/DDBJ whole genome shotgun (WGS) entry which is preliminary data.</text>
</comment>
<dbReference type="SMART" id="SM00355">
    <property type="entry name" value="ZnF_C2H2"/>
    <property type="match status" value="2"/>
</dbReference>
<dbReference type="GO" id="GO:0008270">
    <property type="term" value="F:zinc ion binding"/>
    <property type="evidence" value="ECO:0007669"/>
    <property type="project" value="UniProtKB-KW"/>
</dbReference>
<organism evidence="7 8">
    <name type="scientific">Cotesia congregata</name>
    <name type="common">Parasitoid wasp</name>
    <name type="synonym">Apanteles congregatus</name>
    <dbReference type="NCBI Taxonomy" id="51543"/>
    <lineage>
        <taxon>Eukaryota</taxon>
        <taxon>Metazoa</taxon>
        <taxon>Ecdysozoa</taxon>
        <taxon>Arthropoda</taxon>
        <taxon>Hexapoda</taxon>
        <taxon>Insecta</taxon>
        <taxon>Pterygota</taxon>
        <taxon>Neoptera</taxon>
        <taxon>Endopterygota</taxon>
        <taxon>Hymenoptera</taxon>
        <taxon>Apocrita</taxon>
        <taxon>Ichneumonoidea</taxon>
        <taxon>Braconidae</taxon>
        <taxon>Microgastrinae</taxon>
        <taxon>Cotesia</taxon>
    </lineage>
</organism>
<dbReference type="SUPFAM" id="SSF57667">
    <property type="entry name" value="beta-beta-alpha zinc fingers"/>
    <property type="match status" value="1"/>
</dbReference>
<dbReference type="Gene3D" id="3.30.160.60">
    <property type="entry name" value="Classic Zinc Finger"/>
    <property type="match status" value="1"/>
</dbReference>
<protein>
    <submittedName>
        <fullName evidence="7">Isoforms A/B/D/L (Drosophila melanogaster)</fullName>
    </submittedName>
</protein>
<evidence type="ECO:0000256" key="5">
    <source>
        <dbReference type="PROSITE-ProRule" id="PRU00042"/>
    </source>
</evidence>
<dbReference type="PROSITE" id="PS50157">
    <property type="entry name" value="ZINC_FINGER_C2H2_2"/>
    <property type="match status" value="1"/>
</dbReference>
<evidence type="ECO:0000313" key="8">
    <source>
        <dbReference type="Proteomes" id="UP000786811"/>
    </source>
</evidence>
<dbReference type="OrthoDB" id="10004641at2759"/>
<evidence type="ECO:0000256" key="2">
    <source>
        <dbReference type="ARBA" id="ARBA00022737"/>
    </source>
</evidence>
<keyword evidence="3 5" id="KW-0863">Zinc-finger</keyword>
<dbReference type="FunFam" id="3.30.160.60:FF:000100">
    <property type="entry name" value="Zinc finger 45-like"/>
    <property type="match status" value="1"/>
</dbReference>
<keyword evidence="1" id="KW-0479">Metal-binding</keyword>
<dbReference type="PROSITE" id="PS00028">
    <property type="entry name" value="ZINC_FINGER_C2H2_1"/>
    <property type="match status" value="1"/>
</dbReference>
<name>A0A8J2HJ78_COTCN</name>
<evidence type="ECO:0000256" key="4">
    <source>
        <dbReference type="ARBA" id="ARBA00022833"/>
    </source>
</evidence>
<keyword evidence="8" id="KW-1185">Reference proteome</keyword>
<dbReference type="Pfam" id="PF00096">
    <property type="entry name" value="zf-C2H2"/>
    <property type="match status" value="1"/>
</dbReference>
<keyword evidence="2" id="KW-0677">Repeat</keyword>
<proteinExistence type="predicted"/>
<dbReference type="EMBL" id="CAJNRD030001121">
    <property type="protein sequence ID" value="CAG5097811.1"/>
    <property type="molecule type" value="Genomic_DNA"/>
</dbReference>
<dbReference type="InterPro" id="IPR013087">
    <property type="entry name" value="Znf_C2H2_type"/>
</dbReference>
<sequence>MQNYEMLAHWARREIQAVTKLPTGSSQIVNQEKNPRPFSCLQCGRNYMRKDSLMRHIKWECGKDPLFQCPFCPHRCKRKPHWLRHIRRQHKDSIGDMENYLHSYKPLPQSK</sequence>
<dbReference type="InterPro" id="IPR036236">
    <property type="entry name" value="Znf_C2H2_sf"/>
</dbReference>
<keyword evidence="4" id="KW-0862">Zinc</keyword>